<proteinExistence type="predicted"/>
<dbReference type="EMBL" id="KN832571">
    <property type="protein sequence ID" value="KII84246.1"/>
    <property type="molecule type" value="Genomic_DNA"/>
</dbReference>
<keyword evidence="3" id="KW-1185">Reference proteome</keyword>
<organism evidence="2 3">
    <name type="scientific">Plicaturopsis crispa FD-325 SS-3</name>
    <dbReference type="NCBI Taxonomy" id="944288"/>
    <lineage>
        <taxon>Eukaryota</taxon>
        <taxon>Fungi</taxon>
        <taxon>Dikarya</taxon>
        <taxon>Basidiomycota</taxon>
        <taxon>Agaricomycotina</taxon>
        <taxon>Agaricomycetes</taxon>
        <taxon>Agaricomycetidae</taxon>
        <taxon>Amylocorticiales</taxon>
        <taxon>Amylocorticiaceae</taxon>
        <taxon>Plicatura</taxon>
        <taxon>Plicaturopsis crispa</taxon>
    </lineage>
</organism>
<feature type="compositionally biased region" description="Pro residues" evidence="1">
    <location>
        <begin position="214"/>
        <end position="225"/>
    </location>
</feature>
<evidence type="ECO:0000313" key="2">
    <source>
        <dbReference type="EMBL" id="KII84246.1"/>
    </source>
</evidence>
<dbReference type="Proteomes" id="UP000053263">
    <property type="component" value="Unassembled WGS sequence"/>
</dbReference>
<sequence>MVFRLPTHLEAFIPPPSDQVPQSRRPWQGSLILPASGGPSQSHAVDKELRVTAVETDGDKCVSSMLFLHARHSAVDLWPARFFVHMTHGRTPLRDMQAWVRRHKPPLCTFLPDRLRDPAETATNQAQFRSLSRMLFENQMVAIAPWSSPERLPGAGIIIYPAQNTTAILVGALFLSSSFPDFMSFSPHHTAGPAYQTSPTTILPPPQQSHRYQQPPPSGMPPPPSSSSYGISRHGYNLPQIQPPPSLPPVSHRYGQYPSPIEQHGQSSHTHGDKPPEQYRYPAITPSRTIPGYPTPSSSSSTDPSWPIVKDEDDGDLSEFTTSLRGGHGHGHSSQYPPQ</sequence>
<protein>
    <submittedName>
        <fullName evidence="2">Uncharacterized protein</fullName>
    </submittedName>
</protein>
<dbReference type="AlphaFoldDB" id="A0A0C9SKS5"/>
<name>A0A0C9SKS5_PLICR</name>
<evidence type="ECO:0000256" key="1">
    <source>
        <dbReference type="SAM" id="MobiDB-lite"/>
    </source>
</evidence>
<feature type="compositionally biased region" description="Low complexity" evidence="1">
    <location>
        <begin position="295"/>
        <end position="307"/>
    </location>
</feature>
<dbReference type="OrthoDB" id="3244905at2759"/>
<feature type="region of interest" description="Disordered" evidence="1">
    <location>
        <begin position="190"/>
        <end position="339"/>
    </location>
</feature>
<reference evidence="2 3" key="1">
    <citation type="submission" date="2014-06" db="EMBL/GenBank/DDBJ databases">
        <title>Evolutionary Origins and Diversification of the Mycorrhizal Mutualists.</title>
        <authorList>
            <consortium name="DOE Joint Genome Institute"/>
            <consortium name="Mycorrhizal Genomics Consortium"/>
            <person name="Kohler A."/>
            <person name="Kuo A."/>
            <person name="Nagy L.G."/>
            <person name="Floudas D."/>
            <person name="Copeland A."/>
            <person name="Barry K.W."/>
            <person name="Cichocki N."/>
            <person name="Veneault-Fourrey C."/>
            <person name="LaButti K."/>
            <person name="Lindquist E.A."/>
            <person name="Lipzen A."/>
            <person name="Lundell T."/>
            <person name="Morin E."/>
            <person name="Murat C."/>
            <person name="Riley R."/>
            <person name="Ohm R."/>
            <person name="Sun H."/>
            <person name="Tunlid A."/>
            <person name="Henrissat B."/>
            <person name="Grigoriev I.V."/>
            <person name="Hibbett D.S."/>
            <person name="Martin F."/>
        </authorList>
    </citation>
    <scope>NUCLEOTIDE SEQUENCE [LARGE SCALE GENOMIC DNA]</scope>
    <source>
        <strain evidence="2 3">FD-325 SS-3</strain>
    </source>
</reference>
<accession>A0A0C9SKS5</accession>
<evidence type="ECO:0000313" key="3">
    <source>
        <dbReference type="Proteomes" id="UP000053263"/>
    </source>
</evidence>
<gene>
    <name evidence="2" type="ORF">PLICRDRAFT_118121</name>
</gene>
<dbReference type="HOGENOM" id="CLU_083669_0_0_1"/>